<dbReference type="EMBL" id="BNEE01000006">
    <property type="protein sequence ID" value="GHI87023.1"/>
    <property type="molecule type" value="Genomic_DNA"/>
</dbReference>
<dbReference type="RefSeq" id="WP_031146103.1">
    <property type="nucleotide sequence ID" value="NZ_BNEE01000006.1"/>
</dbReference>
<gene>
    <name evidence="3" type="ORF">Sxan_43870</name>
</gene>
<accession>A0A919H5F0</accession>
<feature type="region of interest" description="Disordered" evidence="1">
    <location>
        <begin position="24"/>
        <end position="62"/>
    </location>
</feature>
<feature type="signal peptide" evidence="2">
    <location>
        <begin position="1"/>
        <end position="23"/>
    </location>
</feature>
<comment type="caution">
    <text evidence="3">The sequence shown here is derived from an EMBL/GenBank/DDBJ whole genome shotgun (WGS) entry which is preliminary data.</text>
</comment>
<reference evidence="3" key="1">
    <citation type="submission" date="2020-09" db="EMBL/GenBank/DDBJ databases">
        <title>Whole genome shotgun sequence of Streptomyces xanthophaeus NBRC 12829.</title>
        <authorList>
            <person name="Komaki H."/>
            <person name="Tamura T."/>
        </authorList>
    </citation>
    <scope>NUCLEOTIDE SEQUENCE</scope>
    <source>
        <strain evidence="3">NBRC 12829</strain>
    </source>
</reference>
<evidence type="ECO:0000256" key="1">
    <source>
        <dbReference type="SAM" id="MobiDB-lite"/>
    </source>
</evidence>
<evidence type="ECO:0008006" key="5">
    <source>
        <dbReference type="Google" id="ProtNLM"/>
    </source>
</evidence>
<organism evidence="3 4">
    <name type="scientific">Streptomyces xanthophaeus</name>
    <dbReference type="NCBI Taxonomy" id="67385"/>
    <lineage>
        <taxon>Bacteria</taxon>
        <taxon>Bacillati</taxon>
        <taxon>Actinomycetota</taxon>
        <taxon>Actinomycetes</taxon>
        <taxon>Kitasatosporales</taxon>
        <taxon>Streptomycetaceae</taxon>
        <taxon>Streptomyces</taxon>
    </lineage>
</organism>
<sequence length="253" mass="25839">MNRRTATAALIGAALLACTTACGGGSGTAEKAAPSASGSAGSSAAGSPSAAASPSGAPGPTLEQLKTYALAPGDRAGRYEAEEPLLDEPMSDMYEADREACTPLSTLSSAGHTAQAYVKAQVPGEWQAVDTEILLRSYAGDGAAGAMKALAEAGRQCAGGYTEDRALVEAKVLKVEPVKAPALGDEAQAYRIVVQDVKDKEISLYKYLTVIRSGSVTVSFRSDVIDTKDFGGVPAEVVTAQWEKFAKASGTAA</sequence>
<feature type="chain" id="PRO_5039006113" description="Lipoprotein" evidence="2">
    <location>
        <begin position="24"/>
        <end position="253"/>
    </location>
</feature>
<proteinExistence type="predicted"/>
<dbReference type="Proteomes" id="UP000600026">
    <property type="component" value="Unassembled WGS sequence"/>
</dbReference>
<dbReference type="PROSITE" id="PS51257">
    <property type="entry name" value="PROKAR_LIPOPROTEIN"/>
    <property type="match status" value="1"/>
</dbReference>
<feature type="compositionally biased region" description="Low complexity" evidence="1">
    <location>
        <begin position="28"/>
        <end position="60"/>
    </location>
</feature>
<protein>
    <recommendedName>
        <fullName evidence="5">Lipoprotein</fullName>
    </recommendedName>
</protein>
<evidence type="ECO:0000313" key="3">
    <source>
        <dbReference type="EMBL" id="GHI87023.1"/>
    </source>
</evidence>
<evidence type="ECO:0000313" key="4">
    <source>
        <dbReference type="Proteomes" id="UP000600026"/>
    </source>
</evidence>
<keyword evidence="4" id="KW-1185">Reference proteome</keyword>
<evidence type="ECO:0000256" key="2">
    <source>
        <dbReference type="SAM" id="SignalP"/>
    </source>
</evidence>
<name>A0A919H5F0_9ACTN</name>
<dbReference type="OrthoDB" id="4166787at2"/>
<keyword evidence="2" id="KW-0732">Signal</keyword>
<dbReference type="AlphaFoldDB" id="A0A919H5F0"/>